<dbReference type="Pfam" id="PF16483">
    <property type="entry name" value="Glyco_hydro_64"/>
    <property type="match status" value="1"/>
</dbReference>
<dbReference type="InterPro" id="IPR042517">
    <property type="entry name" value="Glyco_hydro_64_N_2"/>
</dbReference>
<dbReference type="Gene3D" id="3.30.920.50">
    <property type="entry name" value="Beta-1,3-glucanase, C-terminal domain"/>
    <property type="match status" value="1"/>
</dbReference>
<dbReference type="PANTHER" id="PTHR38165">
    <property type="match status" value="1"/>
</dbReference>
<sequence>MSTIDEVIQTRKDSNVLEAPLNSVSTSTKEAVVSTQTNPTVKVALLNNTNSSNVYAYVSGLAVDNNNAPYLLKSDGSTPYYPASPSNTGAALSANCAIKLGAPGSTTTVTVPHTAGGRFWFSKGATLTFLLNPGPALVEPSVTNPSDPNYNISWEFCEFAFNSNELFVNISYADFVCFSIALELENNSGVVSTVQGLPANGLDAVCDKLIAQTATDGADWSSLIVKSPSTGARLRALSPGDGISVNNSLFKGYYKSYIDAVWSKYTSSDLQVNTAFGTLPGRVDTSTSELNFSGVVSLPRPSEAEIFSCNGIFASGDEEAKAVEARVAAAFNRSTLLVNSVQPNNEVVSTYYKDNITNHYSRILHELFLDKRGYGFAYDDVRPDNGADQSGSVSDPNPKLLTVKVGGVSSTTSK</sequence>
<dbReference type="Proteomes" id="UP000078559">
    <property type="component" value="Chromosome 1"/>
</dbReference>
<evidence type="ECO:0000313" key="4">
    <source>
        <dbReference type="Proteomes" id="UP000078559"/>
    </source>
</evidence>
<name>A0A194VMN5_CYTMA</name>
<dbReference type="InterPro" id="IPR032477">
    <property type="entry name" value="Glyco_hydro_64"/>
</dbReference>
<protein>
    <submittedName>
        <fullName evidence="3">Glucan endo-1,3-beta-glucosidase</fullName>
    </submittedName>
</protein>
<dbReference type="AlphaFoldDB" id="A0A194VMN5"/>
<dbReference type="PROSITE" id="PS52006">
    <property type="entry name" value="GH64"/>
    <property type="match status" value="1"/>
</dbReference>
<dbReference type="InterPro" id="IPR037398">
    <property type="entry name" value="Glyco_hydro_64_fam"/>
</dbReference>
<dbReference type="PANTHER" id="PTHR38165:SF1">
    <property type="entry name" value="GLUCANASE B"/>
    <property type="match status" value="1"/>
</dbReference>
<reference evidence="3" key="1">
    <citation type="submission" date="2014-12" db="EMBL/GenBank/DDBJ databases">
        <title>Genome Sequence of Valsa Canker Pathogens Uncovers a Specific Adaption of Colonization on Woody Bark.</title>
        <authorList>
            <person name="Yin Z."/>
            <person name="Liu H."/>
            <person name="Gao X."/>
            <person name="Li Z."/>
            <person name="Song N."/>
            <person name="Ke X."/>
            <person name="Dai Q."/>
            <person name="Wu Y."/>
            <person name="Sun Y."/>
            <person name="Xu J.-R."/>
            <person name="Kang Z.K."/>
            <person name="Wang L."/>
            <person name="Huang L."/>
        </authorList>
    </citation>
    <scope>NUCLEOTIDE SEQUENCE [LARGE SCALE GENOMIC DNA]</scope>
    <source>
        <strain evidence="3">03-8</strain>
    </source>
</reference>
<dbReference type="EMBL" id="CM003098">
    <property type="protein sequence ID" value="KUI65095.1"/>
    <property type="molecule type" value="Genomic_DNA"/>
</dbReference>
<dbReference type="OrthoDB" id="5290283at2759"/>
<evidence type="ECO:0000256" key="1">
    <source>
        <dbReference type="SAM" id="MobiDB-lite"/>
    </source>
</evidence>
<dbReference type="InterPro" id="IPR037176">
    <property type="entry name" value="Osmotin/thaumatin-like_sf"/>
</dbReference>
<organism evidence="3 4">
    <name type="scientific">Cytospora mali</name>
    <name type="common">Apple Valsa canker fungus</name>
    <name type="synonym">Valsa mali</name>
    <dbReference type="NCBI Taxonomy" id="578113"/>
    <lineage>
        <taxon>Eukaryota</taxon>
        <taxon>Fungi</taxon>
        <taxon>Dikarya</taxon>
        <taxon>Ascomycota</taxon>
        <taxon>Pezizomycotina</taxon>
        <taxon>Sordariomycetes</taxon>
        <taxon>Sordariomycetidae</taxon>
        <taxon>Diaporthales</taxon>
        <taxon>Cytosporaceae</taxon>
        <taxon>Cytospora</taxon>
    </lineage>
</organism>
<accession>A0A194VMN5</accession>
<proteinExistence type="predicted"/>
<feature type="region of interest" description="Disordered" evidence="1">
    <location>
        <begin position="386"/>
        <end position="414"/>
    </location>
</feature>
<evidence type="ECO:0000313" key="3">
    <source>
        <dbReference type="EMBL" id="KUI65095.1"/>
    </source>
</evidence>
<gene>
    <name evidence="3" type="ORF">VM1G_00884</name>
</gene>
<dbReference type="Gene3D" id="2.60.110.10">
    <property type="entry name" value="Thaumatin"/>
    <property type="match status" value="1"/>
</dbReference>
<evidence type="ECO:0000259" key="2">
    <source>
        <dbReference type="PROSITE" id="PS52006"/>
    </source>
</evidence>
<feature type="domain" description="GH64" evidence="2">
    <location>
        <begin position="38"/>
        <end position="407"/>
    </location>
</feature>
<dbReference type="CDD" id="cd09220">
    <property type="entry name" value="GH64-GluB-like"/>
    <property type="match status" value="1"/>
</dbReference>
<dbReference type="SMR" id="A0A194VMN5"/>
<keyword evidence="4" id="KW-1185">Reference proteome</keyword>